<name>A0ACC2LMX6_PERAE</name>
<comment type="caution">
    <text evidence="1">The sequence shown here is derived from an EMBL/GenBank/DDBJ whole genome shotgun (WGS) entry which is preliminary data.</text>
</comment>
<proteinExistence type="predicted"/>
<dbReference type="Proteomes" id="UP001234297">
    <property type="component" value="Chromosome 3"/>
</dbReference>
<accession>A0ACC2LMX6</accession>
<gene>
    <name evidence="1" type="ORF">MRB53_009046</name>
</gene>
<evidence type="ECO:0000313" key="1">
    <source>
        <dbReference type="EMBL" id="KAJ8634779.1"/>
    </source>
</evidence>
<protein>
    <submittedName>
        <fullName evidence="1">Uncharacterized protein</fullName>
    </submittedName>
</protein>
<sequence length="207" mass="23646">MKGVSLGSSAYGVVDQEEVRTRFKHQSLLQDFGELEKEIELMKKRLQKTNRKKLTLLAEVRFLRRRYEFLIKNPPQETSLEPLIPFQNPVVHREVAAEERIYTEKDFIVSRPYKHLDLNASLLGGEEEAGMLKLDREPLRVDKKLKRCSTTKVAAPASNVNFSISRDVGNGSDRSAKRRVSWQDPVALRGNQPSSSNQGSDYHQDHG</sequence>
<reference evidence="1 2" key="1">
    <citation type="journal article" date="2022" name="Hortic Res">
        <title>A haplotype resolved chromosomal level avocado genome allows analysis of novel avocado genes.</title>
        <authorList>
            <person name="Nath O."/>
            <person name="Fletcher S.J."/>
            <person name="Hayward A."/>
            <person name="Shaw L.M."/>
            <person name="Masouleh A.K."/>
            <person name="Furtado A."/>
            <person name="Henry R.J."/>
            <person name="Mitter N."/>
        </authorList>
    </citation>
    <scope>NUCLEOTIDE SEQUENCE [LARGE SCALE GENOMIC DNA]</scope>
    <source>
        <strain evidence="2">cv. Hass</strain>
    </source>
</reference>
<dbReference type="EMBL" id="CM056811">
    <property type="protein sequence ID" value="KAJ8634779.1"/>
    <property type="molecule type" value="Genomic_DNA"/>
</dbReference>
<evidence type="ECO:0000313" key="2">
    <source>
        <dbReference type="Proteomes" id="UP001234297"/>
    </source>
</evidence>
<organism evidence="1 2">
    <name type="scientific">Persea americana</name>
    <name type="common">Avocado</name>
    <dbReference type="NCBI Taxonomy" id="3435"/>
    <lineage>
        <taxon>Eukaryota</taxon>
        <taxon>Viridiplantae</taxon>
        <taxon>Streptophyta</taxon>
        <taxon>Embryophyta</taxon>
        <taxon>Tracheophyta</taxon>
        <taxon>Spermatophyta</taxon>
        <taxon>Magnoliopsida</taxon>
        <taxon>Magnoliidae</taxon>
        <taxon>Laurales</taxon>
        <taxon>Lauraceae</taxon>
        <taxon>Persea</taxon>
    </lineage>
</organism>
<keyword evidence="2" id="KW-1185">Reference proteome</keyword>